<accession>A0A256VHZ1</accession>
<feature type="domain" description="Methyltransferase type 11" evidence="1">
    <location>
        <begin position="61"/>
        <end position="155"/>
    </location>
</feature>
<organism evidence="2 3">
    <name type="scientific">Limosilactobacillus reuteri</name>
    <name type="common">Lactobacillus reuteri</name>
    <dbReference type="NCBI Taxonomy" id="1598"/>
    <lineage>
        <taxon>Bacteria</taxon>
        <taxon>Bacillati</taxon>
        <taxon>Bacillota</taxon>
        <taxon>Bacilli</taxon>
        <taxon>Lactobacillales</taxon>
        <taxon>Lactobacillaceae</taxon>
        <taxon>Limosilactobacillus</taxon>
    </lineage>
</organism>
<dbReference type="PANTHER" id="PTHR43591">
    <property type="entry name" value="METHYLTRANSFERASE"/>
    <property type="match status" value="1"/>
</dbReference>
<reference evidence="3" key="1">
    <citation type="submission" date="2017-05" db="EMBL/GenBank/DDBJ databases">
        <authorList>
            <person name="Lin X.B."/>
            <person name="Stothard P."/>
            <person name="Tasseva G."/>
            <person name="Walter J."/>
        </authorList>
    </citation>
    <scope>NUCLEOTIDE SEQUENCE [LARGE SCALE GENOMIC DNA]</scope>
    <source>
        <strain evidence="3">103v</strain>
    </source>
</reference>
<dbReference type="EMBL" id="NGQC01000038">
    <property type="protein sequence ID" value="OYT03161.1"/>
    <property type="molecule type" value="Genomic_DNA"/>
</dbReference>
<dbReference type="GO" id="GO:0008757">
    <property type="term" value="F:S-adenosylmethionine-dependent methyltransferase activity"/>
    <property type="evidence" value="ECO:0007669"/>
    <property type="project" value="InterPro"/>
</dbReference>
<sequence>MARKIGEMKMSLSVLNTQYWTERAASYGQQHLLELRNPNAENWKLYFRDNLFNPRSETTVLDIGTGPGFLAILLAELGYRVTAIDINRTMLKHAKHNAQMLGVKINTQVMDATELNYEDCSVDLIVSRNLTWNLEKPELALYEWYRVLRPNGILMNFDANWYHYLYSNVGKKAYNFDRRQAKIAHVNDYYQGTDISTMEKIAKQLPLSKVDRPKWDKQVFTSFGATKVEIDTNINPKLLSYSQQINFRSTPNFCIKVRK</sequence>
<dbReference type="SUPFAM" id="SSF53335">
    <property type="entry name" value="S-adenosyl-L-methionine-dependent methyltransferases"/>
    <property type="match status" value="1"/>
</dbReference>
<evidence type="ECO:0000259" key="1">
    <source>
        <dbReference type="Pfam" id="PF08241"/>
    </source>
</evidence>
<dbReference type="Proteomes" id="UP000216122">
    <property type="component" value="Unassembled WGS sequence"/>
</dbReference>
<dbReference type="PANTHER" id="PTHR43591:SF24">
    <property type="entry name" value="2-METHOXY-6-POLYPRENYL-1,4-BENZOQUINOL METHYLASE, MITOCHONDRIAL"/>
    <property type="match status" value="1"/>
</dbReference>
<keyword evidence="2" id="KW-0489">Methyltransferase</keyword>
<evidence type="ECO:0000313" key="2">
    <source>
        <dbReference type="EMBL" id="OYT03161.1"/>
    </source>
</evidence>
<dbReference type="GO" id="GO:0032259">
    <property type="term" value="P:methylation"/>
    <property type="evidence" value="ECO:0007669"/>
    <property type="project" value="UniProtKB-KW"/>
</dbReference>
<protein>
    <submittedName>
        <fullName evidence="2">Methyltransferase</fullName>
    </submittedName>
</protein>
<gene>
    <name evidence="2" type="ORF">CBG21_06555</name>
</gene>
<name>A0A256VHZ1_LIMRT</name>
<dbReference type="Gene3D" id="3.40.50.150">
    <property type="entry name" value="Vaccinia Virus protein VP39"/>
    <property type="match status" value="1"/>
</dbReference>
<dbReference type="InterPro" id="IPR029063">
    <property type="entry name" value="SAM-dependent_MTases_sf"/>
</dbReference>
<dbReference type="CDD" id="cd02440">
    <property type="entry name" value="AdoMet_MTases"/>
    <property type="match status" value="1"/>
</dbReference>
<reference evidence="2 3" key="2">
    <citation type="submission" date="2017-09" db="EMBL/GenBank/DDBJ databases">
        <title>Tripartite evolution among Lactobacillus johnsonii, Lactobacillus taiwanensis, Lactobacillus reuteri and their rodent host.</title>
        <authorList>
            <person name="Wang T."/>
            <person name="Knowles S."/>
            <person name="Cheng C."/>
        </authorList>
    </citation>
    <scope>NUCLEOTIDE SEQUENCE [LARGE SCALE GENOMIC DNA]</scope>
    <source>
        <strain evidence="2 3">103v</strain>
    </source>
</reference>
<dbReference type="Pfam" id="PF08241">
    <property type="entry name" value="Methyltransf_11"/>
    <property type="match status" value="1"/>
</dbReference>
<dbReference type="InterPro" id="IPR013216">
    <property type="entry name" value="Methyltransf_11"/>
</dbReference>
<dbReference type="RefSeq" id="WP_019252420.1">
    <property type="nucleotide sequence ID" value="NZ_JAJGTR010000128.1"/>
</dbReference>
<dbReference type="AlphaFoldDB" id="A0A256VHZ1"/>
<evidence type="ECO:0000313" key="3">
    <source>
        <dbReference type="Proteomes" id="UP000216122"/>
    </source>
</evidence>
<keyword evidence="2" id="KW-0808">Transferase</keyword>
<comment type="caution">
    <text evidence="2">The sequence shown here is derived from an EMBL/GenBank/DDBJ whole genome shotgun (WGS) entry which is preliminary data.</text>
</comment>
<proteinExistence type="predicted"/>